<name>A0ACB6YZ34_THEGA</name>
<protein>
    <submittedName>
        <fullName evidence="1">Uncharacterized protein</fullName>
    </submittedName>
</protein>
<accession>A0ACB6YZ34</accession>
<keyword evidence="2" id="KW-1185">Reference proteome</keyword>
<reference evidence="1" key="1">
    <citation type="submission" date="2019-10" db="EMBL/GenBank/DDBJ databases">
        <authorList>
            <consortium name="DOE Joint Genome Institute"/>
            <person name="Kuo A."/>
            <person name="Miyauchi S."/>
            <person name="Kiss E."/>
            <person name="Drula E."/>
            <person name="Kohler A."/>
            <person name="Sanchez-Garcia M."/>
            <person name="Andreopoulos B."/>
            <person name="Barry K.W."/>
            <person name="Bonito G."/>
            <person name="Buee M."/>
            <person name="Carver A."/>
            <person name="Chen C."/>
            <person name="Cichocki N."/>
            <person name="Clum A."/>
            <person name="Culley D."/>
            <person name="Crous P.W."/>
            <person name="Fauchery L."/>
            <person name="Girlanda M."/>
            <person name="Hayes R."/>
            <person name="Keri Z."/>
            <person name="Labutti K."/>
            <person name="Lipzen A."/>
            <person name="Lombard V."/>
            <person name="Magnuson J."/>
            <person name="Maillard F."/>
            <person name="Morin E."/>
            <person name="Murat C."/>
            <person name="Nolan M."/>
            <person name="Ohm R."/>
            <person name="Pangilinan J."/>
            <person name="Pereira M."/>
            <person name="Perotto S."/>
            <person name="Peter M."/>
            <person name="Riley R."/>
            <person name="Sitrit Y."/>
            <person name="Stielow B."/>
            <person name="Szollosi G."/>
            <person name="Zifcakova L."/>
            <person name="Stursova M."/>
            <person name="Spatafora J.W."/>
            <person name="Tedersoo L."/>
            <person name="Vaario L.-M."/>
            <person name="Yamada A."/>
            <person name="Yan M."/>
            <person name="Wang P."/>
            <person name="Xu J."/>
            <person name="Bruns T."/>
            <person name="Baldrian P."/>
            <person name="Vilgalys R."/>
            <person name="Henrissat B."/>
            <person name="Grigoriev I.V."/>
            <person name="Hibbett D."/>
            <person name="Nagy L.G."/>
            <person name="Martin F.M."/>
        </authorList>
    </citation>
    <scope>NUCLEOTIDE SEQUENCE</scope>
    <source>
        <strain evidence="1">P2</strain>
    </source>
</reference>
<dbReference type="EMBL" id="MU118468">
    <property type="protein sequence ID" value="KAF9642453.1"/>
    <property type="molecule type" value="Genomic_DNA"/>
</dbReference>
<reference evidence="1" key="2">
    <citation type="journal article" date="2020" name="Nat. Commun.">
        <title>Large-scale genome sequencing of mycorrhizal fungi provides insights into the early evolution of symbiotic traits.</title>
        <authorList>
            <person name="Miyauchi S."/>
            <person name="Kiss E."/>
            <person name="Kuo A."/>
            <person name="Drula E."/>
            <person name="Kohler A."/>
            <person name="Sanchez-Garcia M."/>
            <person name="Morin E."/>
            <person name="Andreopoulos B."/>
            <person name="Barry K.W."/>
            <person name="Bonito G."/>
            <person name="Buee M."/>
            <person name="Carver A."/>
            <person name="Chen C."/>
            <person name="Cichocki N."/>
            <person name="Clum A."/>
            <person name="Culley D."/>
            <person name="Crous P.W."/>
            <person name="Fauchery L."/>
            <person name="Girlanda M."/>
            <person name="Hayes R.D."/>
            <person name="Keri Z."/>
            <person name="LaButti K."/>
            <person name="Lipzen A."/>
            <person name="Lombard V."/>
            <person name="Magnuson J."/>
            <person name="Maillard F."/>
            <person name="Murat C."/>
            <person name="Nolan M."/>
            <person name="Ohm R.A."/>
            <person name="Pangilinan J."/>
            <person name="Pereira M.F."/>
            <person name="Perotto S."/>
            <person name="Peter M."/>
            <person name="Pfister S."/>
            <person name="Riley R."/>
            <person name="Sitrit Y."/>
            <person name="Stielow J.B."/>
            <person name="Szollosi G."/>
            <person name="Zifcakova L."/>
            <person name="Stursova M."/>
            <person name="Spatafora J.W."/>
            <person name="Tedersoo L."/>
            <person name="Vaario L.M."/>
            <person name="Yamada A."/>
            <person name="Yan M."/>
            <person name="Wang P."/>
            <person name="Xu J."/>
            <person name="Bruns T."/>
            <person name="Baldrian P."/>
            <person name="Vilgalys R."/>
            <person name="Dunand C."/>
            <person name="Henrissat B."/>
            <person name="Grigoriev I.V."/>
            <person name="Hibbett D."/>
            <person name="Nagy L.G."/>
            <person name="Martin F.M."/>
        </authorList>
    </citation>
    <scope>NUCLEOTIDE SEQUENCE</scope>
    <source>
        <strain evidence="1">P2</strain>
    </source>
</reference>
<proteinExistence type="predicted"/>
<dbReference type="Proteomes" id="UP000886501">
    <property type="component" value="Unassembled WGS sequence"/>
</dbReference>
<comment type="caution">
    <text evidence="1">The sequence shown here is derived from an EMBL/GenBank/DDBJ whole genome shotgun (WGS) entry which is preliminary data.</text>
</comment>
<evidence type="ECO:0000313" key="2">
    <source>
        <dbReference type="Proteomes" id="UP000886501"/>
    </source>
</evidence>
<evidence type="ECO:0000313" key="1">
    <source>
        <dbReference type="EMBL" id="KAF9642453.1"/>
    </source>
</evidence>
<gene>
    <name evidence="1" type="ORF">BDM02DRAFT_3193215</name>
</gene>
<organism evidence="1 2">
    <name type="scientific">Thelephora ganbajun</name>
    <name type="common">Ganba fungus</name>
    <dbReference type="NCBI Taxonomy" id="370292"/>
    <lineage>
        <taxon>Eukaryota</taxon>
        <taxon>Fungi</taxon>
        <taxon>Dikarya</taxon>
        <taxon>Basidiomycota</taxon>
        <taxon>Agaricomycotina</taxon>
        <taxon>Agaricomycetes</taxon>
        <taxon>Thelephorales</taxon>
        <taxon>Thelephoraceae</taxon>
        <taxon>Thelephora</taxon>
    </lineage>
</organism>
<sequence>MHHPVSDATTTSSELSSHIPDMVQPAEHMEQDQEDPMTTMANTLAQLQAQLAALQVRMAQPTNVIRMSEEQFGDFLDNVENCRQHQFTPGINPVLMARTRAQVQYTDYSPPPGTHDIKGLKTPECYSGAQLDARPFMQCLDAFYAKKPVTYCLARNRILSACDLITKPLAETWALTISDAVMNNKDNVYYTDNWGQFKDKFIALFGIPNEKAHAR</sequence>